<dbReference type="PIRSF" id="PIRSF001365">
    <property type="entry name" value="DHDPS"/>
    <property type="match status" value="1"/>
</dbReference>
<feature type="binding site" evidence="5">
    <location>
        <position position="209"/>
    </location>
    <ligand>
        <name>pyruvate</name>
        <dbReference type="ChEBI" id="CHEBI:15361"/>
    </ligand>
</feature>
<name>A0A317XEG2_9EURO</name>
<dbReference type="EMBL" id="MSFK01000001">
    <property type="protein sequence ID" value="PWY96172.1"/>
    <property type="molecule type" value="Genomic_DNA"/>
</dbReference>
<dbReference type="Pfam" id="PF00701">
    <property type="entry name" value="DHDPS"/>
    <property type="match status" value="1"/>
</dbReference>
<evidence type="ECO:0000256" key="5">
    <source>
        <dbReference type="PIRSR" id="PIRSR001365-2"/>
    </source>
</evidence>
<dbReference type="CDD" id="cd00408">
    <property type="entry name" value="DHDPS-like"/>
    <property type="match status" value="1"/>
</dbReference>
<dbReference type="GO" id="GO:0019262">
    <property type="term" value="P:N-acetylneuraminate catabolic process"/>
    <property type="evidence" value="ECO:0007669"/>
    <property type="project" value="TreeGrafter"/>
</dbReference>
<dbReference type="SUPFAM" id="SSF51569">
    <property type="entry name" value="Aldolase"/>
    <property type="match status" value="1"/>
</dbReference>
<dbReference type="PANTHER" id="PTHR42849:SF1">
    <property type="entry name" value="N-ACETYLNEURAMINATE LYASE"/>
    <property type="match status" value="1"/>
</dbReference>
<dbReference type="OrthoDB" id="191315at2759"/>
<dbReference type="Gene3D" id="3.20.20.70">
    <property type="entry name" value="Aldolase class I"/>
    <property type="match status" value="1"/>
</dbReference>
<keyword evidence="7" id="KW-1185">Reference proteome</keyword>
<sequence>MTATQPLLHGIMVALITPFTDDKTQIDAARLKAHIDHLIAAGVHGLVPGGSTGEFTTLTRQERKQLTELCVEYAAGRVPVVAGTGSTSTEEAVDLARHAAQAGAAAVMVVPPFYDPLNVEELTELMAEIREASQLPIVYYNIPAASGLTLSPKQIAGLGKVGVQYLKDTSGNAPAYTELVFGLSDQITAFNGWDTLTFYGLAAGSPGAIWGAANIIPELAVELWNAVSVDGDLKKGRELWAKAWPICKFLESHNYAAAVKTGVELRGQSTGGLRKPFSLLKEELQVELAGLVENAGVTVVKSS</sequence>
<feature type="binding site" evidence="5">
    <location>
        <position position="52"/>
    </location>
    <ligand>
        <name>pyruvate</name>
        <dbReference type="ChEBI" id="CHEBI:15361"/>
    </ligand>
</feature>
<organism evidence="6 7">
    <name type="scientific">Aspergillus sclerotioniger CBS 115572</name>
    <dbReference type="NCBI Taxonomy" id="1450535"/>
    <lineage>
        <taxon>Eukaryota</taxon>
        <taxon>Fungi</taxon>
        <taxon>Dikarya</taxon>
        <taxon>Ascomycota</taxon>
        <taxon>Pezizomycotina</taxon>
        <taxon>Eurotiomycetes</taxon>
        <taxon>Eurotiomycetidae</taxon>
        <taxon>Eurotiales</taxon>
        <taxon>Aspergillaceae</taxon>
        <taxon>Aspergillus</taxon>
        <taxon>Aspergillus subgen. Circumdati</taxon>
    </lineage>
</organism>
<dbReference type="GO" id="GO:0008747">
    <property type="term" value="F:N-acetylneuraminate lyase activity"/>
    <property type="evidence" value="ECO:0007669"/>
    <property type="project" value="TreeGrafter"/>
</dbReference>
<dbReference type="STRING" id="1450535.A0A317XEG2"/>
<evidence type="ECO:0000313" key="6">
    <source>
        <dbReference type="EMBL" id="PWY96172.1"/>
    </source>
</evidence>
<reference evidence="6 7" key="1">
    <citation type="submission" date="2016-12" db="EMBL/GenBank/DDBJ databases">
        <title>The genomes of Aspergillus section Nigri reveals drivers in fungal speciation.</title>
        <authorList>
            <consortium name="DOE Joint Genome Institute"/>
            <person name="Vesth T.C."/>
            <person name="Nybo J."/>
            <person name="Theobald S."/>
            <person name="Brandl J."/>
            <person name="Frisvad J.C."/>
            <person name="Nielsen K.F."/>
            <person name="Lyhne E.K."/>
            <person name="Kogle M.E."/>
            <person name="Kuo A."/>
            <person name="Riley R."/>
            <person name="Clum A."/>
            <person name="Nolan M."/>
            <person name="Lipzen A."/>
            <person name="Salamov A."/>
            <person name="Henrissat B."/>
            <person name="Wiebenga A."/>
            <person name="De Vries R.P."/>
            <person name="Grigoriev I.V."/>
            <person name="Mortensen U.H."/>
            <person name="Andersen M.R."/>
            <person name="Baker S.E."/>
        </authorList>
    </citation>
    <scope>NUCLEOTIDE SEQUENCE [LARGE SCALE GENOMIC DNA]</scope>
    <source>
        <strain evidence="6 7">CBS 115572</strain>
    </source>
</reference>
<dbReference type="Proteomes" id="UP000246702">
    <property type="component" value="Unassembled WGS sequence"/>
</dbReference>
<protein>
    <submittedName>
        <fullName evidence="6">Dihydrodipicolinate synthase</fullName>
    </submittedName>
</protein>
<dbReference type="InterPro" id="IPR002220">
    <property type="entry name" value="DapA-like"/>
</dbReference>
<evidence type="ECO:0000313" key="7">
    <source>
        <dbReference type="Proteomes" id="UP000246702"/>
    </source>
</evidence>
<evidence type="ECO:0000256" key="2">
    <source>
        <dbReference type="ARBA" id="ARBA00023270"/>
    </source>
</evidence>
<feature type="active site" description="Schiff-base intermediate with substrate" evidence="4">
    <location>
        <position position="167"/>
    </location>
</feature>
<proteinExistence type="inferred from homology"/>
<evidence type="ECO:0000256" key="3">
    <source>
        <dbReference type="PIRNR" id="PIRNR001365"/>
    </source>
</evidence>
<dbReference type="PROSITE" id="PS00665">
    <property type="entry name" value="DHDPS_1"/>
    <property type="match status" value="1"/>
</dbReference>
<comment type="caution">
    <text evidence="6">The sequence shown here is derived from an EMBL/GenBank/DDBJ whole genome shotgun (WGS) entry which is preliminary data.</text>
</comment>
<dbReference type="SMART" id="SM01130">
    <property type="entry name" value="DHDPS"/>
    <property type="match status" value="1"/>
</dbReference>
<dbReference type="AlphaFoldDB" id="A0A317XEG2"/>
<dbReference type="PANTHER" id="PTHR42849">
    <property type="entry name" value="N-ACETYLNEURAMINATE LYASE"/>
    <property type="match status" value="1"/>
</dbReference>
<comment type="similarity">
    <text evidence="3">Belongs to the DapA family.</text>
</comment>
<evidence type="ECO:0000256" key="4">
    <source>
        <dbReference type="PIRSR" id="PIRSR001365-1"/>
    </source>
</evidence>
<dbReference type="GO" id="GO:0005829">
    <property type="term" value="C:cytosol"/>
    <property type="evidence" value="ECO:0007669"/>
    <property type="project" value="TreeGrafter"/>
</dbReference>
<accession>A0A317XEG2</accession>
<dbReference type="InterPro" id="IPR020624">
    <property type="entry name" value="Schiff_base-form_aldolases_CS"/>
</dbReference>
<feature type="active site" description="Proton donor/acceptor" evidence="4">
    <location>
        <position position="140"/>
    </location>
</feature>
<keyword evidence="1 3" id="KW-0456">Lyase</keyword>
<dbReference type="InterPro" id="IPR013785">
    <property type="entry name" value="Aldolase_TIM"/>
</dbReference>
<evidence type="ECO:0000256" key="1">
    <source>
        <dbReference type="ARBA" id="ARBA00023239"/>
    </source>
</evidence>
<dbReference type="PRINTS" id="PR00146">
    <property type="entry name" value="DHPICSNTHASE"/>
</dbReference>
<gene>
    <name evidence="6" type="ORF">BO94DRAFT_453997</name>
</gene>
<dbReference type="RefSeq" id="XP_025472933.1">
    <property type="nucleotide sequence ID" value="XM_025607589.1"/>
</dbReference>
<dbReference type="GeneID" id="37109732"/>
<keyword evidence="2" id="KW-0704">Schiff base</keyword>